<dbReference type="SUPFAM" id="SSF50346">
    <property type="entry name" value="PRC-barrel domain"/>
    <property type="match status" value="1"/>
</dbReference>
<feature type="region of interest" description="Disordered" evidence="1">
    <location>
        <begin position="103"/>
        <end position="179"/>
    </location>
</feature>
<dbReference type="Pfam" id="PF05239">
    <property type="entry name" value="PRC"/>
    <property type="match status" value="1"/>
</dbReference>
<dbReference type="Gene3D" id="3.90.50.10">
    <property type="entry name" value="Photosynthetic Reaction Center, subunit H, domain 2"/>
    <property type="match status" value="1"/>
</dbReference>
<feature type="domain" description="PRC-barrel" evidence="2">
    <location>
        <begin position="9"/>
        <end position="72"/>
    </location>
</feature>
<protein>
    <submittedName>
        <fullName evidence="3">PRC-barrel domain-containing protein</fullName>
    </submittedName>
</protein>
<gene>
    <name evidence="3" type="ORF">Q6348_01265</name>
</gene>
<keyword evidence="4" id="KW-1185">Reference proteome</keyword>
<comment type="caution">
    <text evidence="3">The sequence shown here is derived from an EMBL/GenBank/DDBJ whole genome shotgun (WGS) entry which is preliminary data.</text>
</comment>
<dbReference type="EMBL" id="JAUQYP010000001">
    <property type="protein sequence ID" value="MDO8105823.1"/>
    <property type="molecule type" value="Genomic_DNA"/>
</dbReference>
<organism evidence="3 4">
    <name type="scientific">Actinotalea lenta</name>
    <dbReference type="NCBI Taxonomy" id="3064654"/>
    <lineage>
        <taxon>Bacteria</taxon>
        <taxon>Bacillati</taxon>
        <taxon>Actinomycetota</taxon>
        <taxon>Actinomycetes</taxon>
        <taxon>Micrococcales</taxon>
        <taxon>Cellulomonadaceae</taxon>
        <taxon>Actinotalea</taxon>
    </lineage>
</organism>
<dbReference type="RefSeq" id="WP_304599524.1">
    <property type="nucleotide sequence ID" value="NZ_JAUQYO010000003.1"/>
</dbReference>
<evidence type="ECO:0000259" key="2">
    <source>
        <dbReference type="Pfam" id="PF05239"/>
    </source>
</evidence>
<reference evidence="3 4" key="1">
    <citation type="submission" date="2023-07" db="EMBL/GenBank/DDBJ databases">
        <title>Description of novel actinomycetes strains, isolated from tidal flat sediment.</title>
        <authorList>
            <person name="Lu C."/>
        </authorList>
    </citation>
    <scope>NUCLEOTIDE SEQUENCE [LARGE SCALE GENOMIC DNA]</scope>
    <source>
        <strain evidence="3 4">SYSU T00b441</strain>
    </source>
</reference>
<evidence type="ECO:0000313" key="4">
    <source>
        <dbReference type="Proteomes" id="UP001232536"/>
    </source>
</evidence>
<proteinExistence type="predicted"/>
<feature type="compositionally biased region" description="Low complexity" evidence="1">
    <location>
        <begin position="119"/>
        <end position="146"/>
    </location>
</feature>
<sequence>MVTAEELGTLDGREVTDRDGRVLGTVVAVYVDDRTHEPAWAVVRGSDGDRPVPLTGATARGTRLELDVPGDLVRDAPVFDIGDSVATQDELRLIEHYGSAFSPATGPGSGSRSAHLASPTTGPGAPGGLPATEEAASPTAGPGASGDLPPTHPRQSPRTGVGGSGEPEVGHLRRWQPAH</sequence>
<name>A0ABT9D9G6_9CELL</name>
<accession>A0ABT9D9G6</accession>
<evidence type="ECO:0000313" key="3">
    <source>
        <dbReference type="EMBL" id="MDO8105823.1"/>
    </source>
</evidence>
<dbReference type="InterPro" id="IPR014747">
    <property type="entry name" value="Bac_photo_RC_H_C"/>
</dbReference>
<dbReference type="InterPro" id="IPR011033">
    <property type="entry name" value="PRC_barrel-like_sf"/>
</dbReference>
<evidence type="ECO:0000256" key="1">
    <source>
        <dbReference type="SAM" id="MobiDB-lite"/>
    </source>
</evidence>
<dbReference type="Proteomes" id="UP001232536">
    <property type="component" value="Unassembled WGS sequence"/>
</dbReference>
<dbReference type="InterPro" id="IPR027275">
    <property type="entry name" value="PRC-brl_dom"/>
</dbReference>